<proteinExistence type="predicted"/>
<dbReference type="Proteomes" id="UP000018948">
    <property type="component" value="Unassembled WGS sequence"/>
</dbReference>
<feature type="region of interest" description="Disordered" evidence="1">
    <location>
        <begin position="44"/>
        <end position="87"/>
    </location>
</feature>
<evidence type="ECO:0008006" key="4">
    <source>
        <dbReference type="Google" id="ProtNLM"/>
    </source>
</evidence>
<name>W2YW37_PHYNI</name>
<evidence type="ECO:0000313" key="2">
    <source>
        <dbReference type="EMBL" id="ETP39203.1"/>
    </source>
</evidence>
<evidence type="ECO:0000313" key="3">
    <source>
        <dbReference type="Proteomes" id="UP000018948"/>
    </source>
</evidence>
<sequence>MLLPIQRMMQVTMNLVRKGNTDGCALYWDRLVDVDDSLNNVVEGADDADCSSMESGDDTEKDDLDTGEDIGGWREGPYGSKNVNEPEDTETDIADIKFLLKRSVIREMNLTRWDDVEDPDTCNNMMKSYEPVDNTQSHPYLRQGYSGPTAEALRNPDYPFALIFSFMPVPLWQHIAVHSGQEMLPLRVEERCKVYS</sequence>
<reference evidence="2 3" key="1">
    <citation type="submission" date="2013-11" db="EMBL/GenBank/DDBJ databases">
        <title>The Genome Sequence of Phytophthora parasitica P10297.</title>
        <authorList>
            <consortium name="The Broad Institute Genomics Platform"/>
            <person name="Russ C."/>
            <person name="Tyler B."/>
            <person name="Panabieres F."/>
            <person name="Shan W."/>
            <person name="Tripathy S."/>
            <person name="Grunwald N."/>
            <person name="Machado M."/>
            <person name="Johnson C.S."/>
            <person name="Walker B."/>
            <person name="Young S.K."/>
            <person name="Zeng Q."/>
            <person name="Gargeya S."/>
            <person name="Fitzgerald M."/>
            <person name="Haas B."/>
            <person name="Abouelleil A."/>
            <person name="Allen A.W."/>
            <person name="Alvarado L."/>
            <person name="Arachchi H.M."/>
            <person name="Berlin A.M."/>
            <person name="Chapman S.B."/>
            <person name="Gainer-Dewar J."/>
            <person name="Goldberg J."/>
            <person name="Griggs A."/>
            <person name="Gujja S."/>
            <person name="Hansen M."/>
            <person name="Howarth C."/>
            <person name="Imamovic A."/>
            <person name="Ireland A."/>
            <person name="Larimer J."/>
            <person name="McCowan C."/>
            <person name="Murphy C."/>
            <person name="Pearson M."/>
            <person name="Poon T.W."/>
            <person name="Priest M."/>
            <person name="Roberts A."/>
            <person name="Saif S."/>
            <person name="Shea T."/>
            <person name="Sisk P."/>
            <person name="Sykes S."/>
            <person name="Wortman J."/>
            <person name="Nusbaum C."/>
            <person name="Birren B."/>
        </authorList>
    </citation>
    <scope>NUCLEOTIDE SEQUENCE [LARGE SCALE GENOMIC DNA]</scope>
    <source>
        <strain evidence="2 3">P10297</strain>
    </source>
</reference>
<gene>
    <name evidence="2" type="ORF">F442_13332</name>
</gene>
<organism evidence="2 3">
    <name type="scientific">Phytophthora nicotianae P10297</name>
    <dbReference type="NCBI Taxonomy" id="1317064"/>
    <lineage>
        <taxon>Eukaryota</taxon>
        <taxon>Sar</taxon>
        <taxon>Stramenopiles</taxon>
        <taxon>Oomycota</taxon>
        <taxon>Peronosporomycetes</taxon>
        <taxon>Peronosporales</taxon>
        <taxon>Peronosporaceae</taxon>
        <taxon>Phytophthora</taxon>
    </lineage>
</organism>
<dbReference type="AlphaFoldDB" id="W2YW37"/>
<feature type="compositionally biased region" description="Acidic residues" evidence="1">
    <location>
        <begin position="44"/>
        <end position="68"/>
    </location>
</feature>
<dbReference type="EMBL" id="ANIY01002781">
    <property type="protein sequence ID" value="ETP39203.1"/>
    <property type="molecule type" value="Genomic_DNA"/>
</dbReference>
<comment type="caution">
    <text evidence="2">The sequence shown here is derived from an EMBL/GenBank/DDBJ whole genome shotgun (WGS) entry which is preliminary data.</text>
</comment>
<protein>
    <recommendedName>
        <fullName evidence="4">PiggyBac transposable element-derived protein domain-containing protein</fullName>
    </recommendedName>
</protein>
<evidence type="ECO:0000256" key="1">
    <source>
        <dbReference type="SAM" id="MobiDB-lite"/>
    </source>
</evidence>
<accession>W2YW37</accession>